<dbReference type="PANTHER" id="PTHR36826:SF1">
    <property type="entry name" value="PROTEIN ECM13"/>
    <property type="match status" value="1"/>
</dbReference>
<evidence type="ECO:0000313" key="3">
    <source>
        <dbReference type="Proteomes" id="UP000094801"/>
    </source>
</evidence>
<evidence type="ECO:0000256" key="1">
    <source>
        <dbReference type="SAM" id="MobiDB-lite"/>
    </source>
</evidence>
<dbReference type="EMBL" id="KV453847">
    <property type="protein sequence ID" value="ODV87633.1"/>
    <property type="molecule type" value="Genomic_DNA"/>
</dbReference>
<dbReference type="InterPro" id="IPR037738">
    <property type="entry name" value="Ecm13-like"/>
</dbReference>
<accession>A0A1E4T7A8</accession>
<dbReference type="Proteomes" id="UP000094801">
    <property type="component" value="Unassembled WGS sequence"/>
</dbReference>
<dbReference type="STRING" id="983967.A0A1E4T7A8"/>
<protein>
    <submittedName>
        <fullName evidence="2">Uncharacterized protein</fullName>
    </submittedName>
</protein>
<feature type="region of interest" description="Disordered" evidence="1">
    <location>
        <begin position="185"/>
        <end position="218"/>
    </location>
</feature>
<dbReference type="AlphaFoldDB" id="A0A1E4T7A8"/>
<reference evidence="3" key="1">
    <citation type="submission" date="2016-04" db="EMBL/GenBank/DDBJ databases">
        <title>Comparative genomics of biotechnologically important yeasts.</title>
        <authorList>
            <consortium name="DOE Joint Genome Institute"/>
            <person name="Riley R."/>
            <person name="Haridas S."/>
            <person name="Wolfe K.H."/>
            <person name="Lopes M.R."/>
            <person name="Hittinger C.T."/>
            <person name="Goker M."/>
            <person name="Salamov A."/>
            <person name="Wisecaver J."/>
            <person name="Long T.M."/>
            <person name="Aerts A.L."/>
            <person name="Barry K."/>
            <person name="Choi C."/>
            <person name="Clum A."/>
            <person name="Coughlan A.Y."/>
            <person name="Deshpande S."/>
            <person name="Douglass A.P."/>
            <person name="Hanson S.J."/>
            <person name="Klenk H.-P."/>
            <person name="Labutti K."/>
            <person name="Lapidus A."/>
            <person name="Lindquist E."/>
            <person name="Lipzen A."/>
            <person name="Meier-Kolthoff J.P."/>
            <person name="Ohm R.A."/>
            <person name="Otillar R.P."/>
            <person name="Pangilinan J."/>
            <person name="Peng Y."/>
            <person name="Rokas A."/>
            <person name="Rosa C.A."/>
            <person name="Scheuner C."/>
            <person name="Sibirny A.A."/>
            <person name="Slot J.C."/>
            <person name="Stielow J.B."/>
            <person name="Sun H."/>
            <person name="Kurtzman C.P."/>
            <person name="Blackwell M."/>
            <person name="Grigoriev I.V."/>
            <person name="Jeffries T.W."/>
        </authorList>
    </citation>
    <scope>NUCLEOTIDE SEQUENCE [LARGE SCALE GENOMIC DNA]</scope>
    <source>
        <strain evidence="3">NRRL YB-2248</strain>
    </source>
</reference>
<feature type="compositionally biased region" description="Acidic residues" evidence="1">
    <location>
        <begin position="119"/>
        <end position="136"/>
    </location>
</feature>
<gene>
    <name evidence="2" type="ORF">CANARDRAFT_173570</name>
</gene>
<feature type="region of interest" description="Disordered" evidence="1">
    <location>
        <begin position="92"/>
        <end position="136"/>
    </location>
</feature>
<sequence length="345" mass="38796">MTLAMTYKHNSQKLTHTPVFDTYMLASKVKTKLTKEAVRSDVNLHRLVCQANLLDNLIEKLNQESASTMHDTTADSSASMISFESISSSKDGKHVKVLEPTKPNKKSSDNDVGFYYNSDDSDFDSDEDDSDEDDDDNYEYYYEEVSDSEDEDEYEVEDDNYQQTHNQLTKSLGYHQTAHVEVHELNGDSDSDSDSSDLSDQEDELADYESHSGANLSRVSSNSNRIYNLGMSESMVDLNSNYIKTPLELSYESDLDSDEDVDEEEQIVVVDNDADEFHDSYAQDLPSLSACSSISSGDGDDHHAVDVQLTPKEVMEYNLGDTAYYKDLVSHSTTSQLRFTPSLMC</sequence>
<keyword evidence="3" id="KW-1185">Reference proteome</keyword>
<evidence type="ECO:0000313" key="2">
    <source>
        <dbReference type="EMBL" id="ODV87633.1"/>
    </source>
</evidence>
<organism evidence="2 3">
    <name type="scientific">[Candida] arabinofermentans NRRL YB-2248</name>
    <dbReference type="NCBI Taxonomy" id="983967"/>
    <lineage>
        <taxon>Eukaryota</taxon>
        <taxon>Fungi</taxon>
        <taxon>Dikarya</taxon>
        <taxon>Ascomycota</taxon>
        <taxon>Saccharomycotina</taxon>
        <taxon>Pichiomycetes</taxon>
        <taxon>Pichiales</taxon>
        <taxon>Pichiaceae</taxon>
        <taxon>Ogataea</taxon>
        <taxon>Ogataea/Candida clade</taxon>
    </lineage>
</organism>
<dbReference type="OrthoDB" id="5431245at2759"/>
<name>A0A1E4T7A8_9ASCO</name>
<proteinExistence type="predicted"/>
<feature type="compositionally biased region" description="Acidic residues" evidence="1">
    <location>
        <begin position="187"/>
        <end position="207"/>
    </location>
</feature>
<dbReference type="PANTHER" id="PTHR36826">
    <property type="entry name" value="PROTEIN ECM13"/>
    <property type="match status" value="1"/>
</dbReference>